<protein>
    <submittedName>
        <fullName evidence="2">Uncharacterized protein</fullName>
    </submittedName>
</protein>
<evidence type="ECO:0000313" key="2">
    <source>
        <dbReference type="EMBL" id="KAA1087123.1"/>
    </source>
</evidence>
<name>A0A5B0NEE4_PUCGR</name>
<dbReference type="SUPFAM" id="SSF52058">
    <property type="entry name" value="L domain-like"/>
    <property type="match status" value="1"/>
</dbReference>
<keyword evidence="3" id="KW-1185">Reference proteome</keyword>
<dbReference type="EMBL" id="VSWC01000105">
    <property type="protein sequence ID" value="KAA1087123.1"/>
    <property type="molecule type" value="Genomic_DNA"/>
</dbReference>
<accession>A0A5B0NEE4</accession>
<feature type="compositionally biased region" description="Acidic residues" evidence="1">
    <location>
        <begin position="65"/>
        <end position="163"/>
    </location>
</feature>
<dbReference type="OrthoDB" id="660555at2759"/>
<dbReference type="PANTHER" id="PTHR48209">
    <property type="entry name" value="AGL056WP"/>
    <property type="match status" value="1"/>
</dbReference>
<comment type="caution">
    <text evidence="2">The sequence shown here is derived from an EMBL/GenBank/DDBJ whole genome shotgun (WGS) entry which is preliminary data.</text>
</comment>
<dbReference type="Gene3D" id="3.80.10.10">
    <property type="entry name" value="Ribonuclease Inhibitor"/>
    <property type="match status" value="1"/>
</dbReference>
<dbReference type="PANTHER" id="PTHR48209:SF2">
    <property type="entry name" value="FI24008P1"/>
    <property type="match status" value="1"/>
</dbReference>
<dbReference type="AlphaFoldDB" id="A0A5B0NEE4"/>
<evidence type="ECO:0000313" key="3">
    <source>
        <dbReference type="Proteomes" id="UP000324748"/>
    </source>
</evidence>
<gene>
    <name evidence="2" type="ORF">PGT21_023140</name>
</gene>
<dbReference type="InterPro" id="IPR032675">
    <property type="entry name" value="LRR_dom_sf"/>
</dbReference>
<feature type="region of interest" description="Disordered" evidence="1">
    <location>
        <begin position="1"/>
        <end position="166"/>
    </location>
</feature>
<organism evidence="2 3">
    <name type="scientific">Puccinia graminis f. sp. tritici</name>
    <dbReference type="NCBI Taxonomy" id="56615"/>
    <lineage>
        <taxon>Eukaryota</taxon>
        <taxon>Fungi</taxon>
        <taxon>Dikarya</taxon>
        <taxon>Basidiomycota</taxon>
        <taxon>Pucciniomycotina</taxon>
        <taxon>Pucciniomycetes</taxon>
        <taxon>Pucciniales</taxon>
        <taxon>Pucciniaceae</taxon>
        <taxon>Puccinia</taxon>
    </lineage>
</organism>
<proteinExistence type="predicted"/>
<dbReference type="Proteomes" id="UP000324748">
    <property type="component" value="Unassembled WGS sequence"/>
</dbReference>
<reference evidence="2 3" key="1">
    <citation type="submission" date="2019-05" db="EMBL/GenBank/DDBJ databases">
        <title>Emergence of the Ug99 lineage of the wheat stem rust pathogen through somatic hybridization.</title>
        <authorList>
            <person name="Li F."/>
            <person name="Upadhyaya N.M."/>
            <person name="Sperschneider J."/>
            <person name="Matny O."/>
            <person name="Nguyen-Phuc H."/>
            <person name="Mago R."/>
            <person name="Raley C."/>
            <person name="Miller M.E."/>
            <person name="Silverstein K.A.T."/>
            <person name="Henningsen E."/>
            <person name="Hirsch C.D."/>
            <person name="Visser B."/>
            <person name="Pretorius Z.A."/>
            <person name="Steffenson B.J."/>
            <person name="Schwessinger B."/>
            <person name="Dodds P.N."/>
            <person name="Figueroa M."/>
        </authorList>
    </citation>
    <scope>NUCLEOTIDE SEQUENCE [LARGE SCALE GENOMIC DNA]</scope>
    <source>
        <strain evidence="2">21-0</strain>
    </source>
</reference>
<sequence length="563" mass="62584">MTGLPPLTHPARGEPGTTGGRDSRCWAMRIAGREEASSDASSERSAVQSAHAELVVLGHHRSQLESEENNDDQDDDDQDEDEEELDSEDGQEESELGFEESEDSGSEEFEDSGSEESEDSGSEESEDSDSEESEDSDSEESEESDSEESEESESGSETGESEMDEKYGPATWKVCHTGFSWLEGPAVNGSSPVLLVRANKRLVELLLEGRHALECLPWSAIWRSVLELDKSLNRSHSAGRLKSLGLFLPILSRLFDDLDRSIHAPSINSKAYRQGLDRHEAKALTVMQQKWPKLRKQEMHVELRTLIQRHSVPKPQTIVGAHDRPTRIVLDSLERVLLHLTHRLSLCNLRLAKLPAALLDAETITSWYTSFGPIFGSSSSGALPPDPLEGLSADAMGRIKYLDVSRNELTEIPQRLTSVFPRLWKLNLTRNPLDCLPMSLREWARGRVRVDRLKRRPTGRHRLARIVAQGCAPPTLVESCLSRLIKAAVPTPDRGPLPPHLVAALARGRLCDHCRRFRWAAQKAIYLPGHGSRQKNLSLVFGPSFLCPACLHLLSIRPPASSH</sequence>
<evidence type="ECO:0000256" key="1">
    <source>
        <dbReference type="SAM" id="MobiDB-lite"/>
    </source>
</evidence>